<evidence type="ECO:0000256" key="1">
    <source>
        <dbReference type="SAM" id="Phobius"/>
    </source>
</evidence>
<evidence type="ECO:0000313" key="2">
    <source>
        <dbReference type="EMBL" id="KFZ32465.1"/>
    </source>
</evidence>
<accession>A0A094IXP2</accession>
<sequence length="96" mass="11490">MDHEFTHNRFSSYDAKDGDLSFQKEEPSFAIKVLFPYISFLTLMWMPFIYLGDRMVMSCFAFAVIFIFIRQFMTLKENRQLVQQLQTLNNDLEQKS</sequence>
<proteinExistence type="predicted"/>
<protein>
    <submittedName>
        <fullName evidence="2">Uncharacterized protein</fullName>
    </submittedName>
</protein>
<dbReference type="AlphaFoldDB" id="A0A094IXP2"/>
<comment type="caution">
    <text evidence="2">The sequence shown here is derived from an EMBL/GenBank/DDBJ whole genome shotgun (WGS) entry which is preliminary data.</text>
</comment>
<keyword evidence="1" id="KW-0812">Transmembrane</keyword>
<name>A0A094IXP2_9BACL</name>
<keyword evidence="1" id="KW-1133">Transmembrane helix</keyword>
<feature type="transmembrane region" description="Helical" evidence="1">
    <location>
        <begin position="55"/>
        <end position="73"/>
    </location>
</feature>
<keyword evidence="1" id="KW-0472">Membrane</keyword>
<gene>
    <name evidence="2" type="ORF">JS44_05535</name>
</gene>
<reference evidence="2" key="1">
    <citation type="submission" date="2014-08" db="EMBL/GenBank/DDBJ databases">
        <title>Fullgenome sequencing of Anoxybacillus sp.25 isolate from Garga hot-spring Russia.</title>
        <authorList>
            <person name="Rozanov A.S."/>
            <person name="Kotenko A.V."/>
            <person name="Malup T.K."/>
            <person name="Peltek S.E."/>
        </authorList>
    </citation>
    <scope>NUCLEOTIDE SEQUENCE [LARGE SCALE GENOMIC DNA]</scope>
    <source>
        <strain evidence="2">25</strain>
    </source>
</reference>
<organism evidence="2">
    <name type="scientific">Anoxybacillus flavithermus</name>
    <dbReference type="NCBI Taxonomy" id="33934"/>
    <lineage>
        <taxon>Bacteria</taxon>
        <taxon>Bacillati</taxon>
        <taxon>Bacillota</taxon>
        <taxon>Bacilli</taxon>
        <taxon>Bacillales</taxon>
        <taxon>Anoxybacillaceae</taxon>
        <taxon>Anoxybacillus</taxon>
    </lineage>
</organism>
<dbReference type="EMBL" id="JPZO01000027">
    <property type="protein sequence ID" value="KFZ32465.1"/>
    <property type="molecule type" value="Genomic_DNA"/>
</dbReference>